<dbReference type="Pfam" id="PF07690">
    <property type="entry name" value="MFS_1"/>
    <property type="match status" value="1"/>
</dbReference>
<feature type="transmembrane region" description="Helical" evidence="6">
    <location>
        <begin position="394"/>
        <end position="414"/>
    </location>
</feature>
<feature type="transmembrane region" description="Helical" evidence="6">
    <location>
        <begin position="305"/>
        <end position="325"/>
    </location>
</feature>
<evidence type="ECO:0000256" key="3">
    <source>
        <dbReference type="ARBA" id="ARBA00022692"/>
    </source>
</evidence>
<feature type="transmembrane region" description="Helical" evidence="6">
    <location>
        <begin position="276"/>
        <end position="293"/>
    </location>
</feature>
<dbReference type="InterPro" id="IPR044770">
    <property type="entry name" value="MFS_spinster-like"/>
</dbReference>
<keyword evidence="3 6" id="KW-0812">Transmembrane</keyword>
<feature type="transmembrane region" description="Helical" evidence="6">
    <location>
        <begin position="251"/>
        <end position="270"/>
    </location>
</feature>
<evidence type="ECO:0000313" key="8">
    <source>
        <dbReference type="EMBL" id="MBT2188639.1"/>
    </source>
</evidence>
<comment type="caution">
    <text evidence="8">The sequence shown here is derived from an EMBL/GenBank/DDBJ whole genome shotgun (WGS) entry which is preliminary data.</text>
</comment>
<organism evidence="8 9">
    <name type="scientific">Sphingobium nicotianae</name>
    <dbReference type="NCBI Taxonomy" id="2782607"/>
    <lineage>
        <taxon>Bacteria</taxon>
        <taxon>Pseudomonadati</taxon>
        <taxon>Pseudomonadota</taxon>
        <taxon>Alphaproteobacteria</taxon>
        <taxon>Sphingomonadales</taxon>
        <taxon>Sphingomonadaceae</taxon>
        <taxon>Sphingobium</taxon>
    </lineage>
</organism>
<keyword evidence="2" id="KW-0813">Transport</keyword>
<reference evidence="8" key="1">
    <citation type="submission" date="2021-05" db="EMBL/GenBank/DDBJ databases">
        <title>Genome of Sphingobium sp. strain.</title>
        <authorList>
            <person name="Fan R."/>
        </authorList>
    </citation>
    <scope>NUCLEOTIDE SEQUENCE</scope>
    <source>
        <strain evidence="8">H33</strain>
    </source>
</reference>
<evidence type="ECO:0000256" key="1">
    <source>
        <dbReference type="ARBA" id="ARBA00004141"/>
    </source>
</evidence>
<dbReference type="PROSITE" id="PS50850">
    <property type="entry name" value="MFS"/>
    <property type="match status" value="1"/>
</dbReference>
<keyword evidence="5 6" id="KW-0472">Membrane</keyword>
<dbReference type="Proteomes" id="UP001138757">
    <property type="component" value="Unassembled WGS sequence"/>
</dbReference>
<proteinExistence type="predicted"/>
<evidence type="ECO:0000313" key="9">
    <source>
        <dbReference type="Proteomes" id="UP001138757"/>
    </source>
</evidence>
<evidence type="ECO:0000256" key="5">
    <source>
        <dbReference type="ARBA" id="ARBA00023136"/>
    </source>
</evidence>
<feature type="transmembrane region" description="Helical" evidence="6">
    <location>
        <begin position="454"/>
        <end position="474"/>
    </location>
</feature>
<dbReference type="GO" id="GO:0022857">
    <property type="term" value="F:transmembrane transporter activity"/>
    <property type="evidence" value="ECO:0007669"/>
    <property type="project" value="InterPro"/>
</dbReference>
<feature type="transmembrane region" description="Helical" evidence="6">
    <location>
        <begin position="83"/>
        <end position="112"/>
    </location>
</feature>
<feature type="transmembrane region" description="Helical" evidence="6">
    <location>
        <begin position="486"/>
        <end position="506"/>
    </location>
</feature>
<protein>
    <submittedName>
        <fullName evidence="8">MFS transporter</fullName>
    </submittedName>
</protein>
<evidence type="ECO:0000256" key="4">
    <source>
        <dbReference type="ARBA" id="ARBA00022989"/>
    </source>
</evidence>
<feature type="transmembrane region" description="Helical" evidence="6">
    <location>
        <begin position="185"/>
        <end position="207"/>
    </location>
</feature>
<name>A0A9X1ISV2_9SPHN</name>
<dbReference type="GO" id="GO:0016020">
    <property type="term" value="C:membrane"/>
    <property type="evidence" value="ECO:0007669"/>
    <property type="project" value="UniProtKB-SubCell"/>
</dbReference>
<feature type="transmembrane region" description="Helical" evidence="6">
    <location>
        <begin position="420"/>
        <end position="442"/>
    </location>
</feature>
<comment type="subcellular location">
    <subcellularLocation>
        <location evidence="1">Membrane</location>
        <topology evidence="1">Multi-pass membrane protein</topology>
    </subcellularLocation>
</comment>
<dbReference type="InterPro" id="IPR020846">
    <property type="entry name" value="MFS_dom"/>
</dbReference>
<dbReference type="PANTHER" id="PTHR23505:SF79">
    <property type="entry name" value="PROTEIN SPINSTER"/>
    <property type="match status" value="1"/>
</dbReference>
<sequence length="530" mass="56647">MLPQASPQAAGGMRAWFVLGVLTLVYVISFIDRQILSILAESIKLDLRLNDAQLGFLYGTAFAIFYALFGIPLGRLADSWNRVWMVAAGLIGWSLMTSLSGFASTFAILAIARVGVGIGEASTSPAAYSLITDLFPQRRRATALSIYTSGLYIGLGLSLPVGGMLMTLWKTYFPSPAAAPLGLSAWQATFALLGIPGLLMSAVVLAIRDPEWEQRRIAGATPWRRLGDELSTIVPPLTLFAASRRRGELRINLAILAVVAILSAAVAWASGDVAQWLIYGTGVYAVASWAQALRHRDRATFDLLWGTPVVVALVIAFGAIAFITYSTGFWASPYALRTFYEGSGAQSRFLQDTTPLQEVSLLVGWGSAIGSAFGVIAGGLVADFWRRRDPRGRIFTIAGSVILSAPLTAVMFATQQPLTFFALVPLTTFVSSAWSGAAIATINDLVLPRMRATAGATFLLGMSLVGLALGPYVAGKIGMATGSLRVGIFSLYIVAPFTLAVLWFASRRLVELEETRESRAQAASTLGRGD</sequence>
<dbReference type="CDD" id="cd17328">
    <property type="entry name" value="MFS_spinster_like"/>
    <property type="match status" value="1"/>
</dbReference>
<feature type="domain" description="Major facilitator superfamily (MFS) profile" evidence="7">
    <location>
        <begin position="18"/>
        <end position="508"/>
    </location>
</feature>
<keyword evidence="4 6" id="KW-1133">Transmembrane helix</keyword>
<dbReference type="PANTHER" id="PTHR23505">
    <property type="entry name" value="SPINSTER"/>
    <property type="match status" value="1"/>
</dbReference>
<feature type="transmembrane region" description="Helical" evidence="6">
    <location>
        <begin position="52"/>
        <end position="71"/>
    </location>
</feature>
<gene>
    <name evidence="8" type="ORF">KK488_16925</name>
</gene>
<dbReference type="InterPro" id="IPR011701">
    <property type="entry name" value="MFS"/>
</dbReference>
<dbReference type="EMBL" id="JAHGAW010000012">
    <property type="protein sequence ID" value="MBT2188639.1"/>
    <property type="molecule type" value="Genomic_DNA"/>
</dbReference>
<dbReference type="SUPFAM" id="SSF103473">
    <property type="entry name" value="MFS general substrate transporter"/>
    <property type="match status" value="1"/>
</dbReference>
<feature type="transmembrane region" description="Helical" evidence="6">
    <location>
        <begin position="144"/>
        <end position="165"/>
    </location>
</feature>
<dbReference type="InterPro" id="IPR036259">
    <property type="entry name" value="MFS_trans_sf"/>
</dbReference>
<accession>A0A9X1ISV2</accession>
<dbReference type="AlphaFoldDB" id="A0A9X1ISV2"/>
<evidence type="ECO:0000256" key="2">
    <source>
        <dbReference type="ARBA" id="ARBA00022448"/>
    </source>
</evidence>
<evidence type="ECO:0000256" key="6">
    <source>
        <dbReference type="SAM" id="Phobius"/>
    </source>
</evidence>
<evidence type="ECO:0000259" key="7">
    <source>
        <dbReference type="PROSITE" id="PS50850"/>
    </source>
</evidence>
<dbReference type="Gene3D" id="1.20.1250.20">
    <property type="entry name" value="MFS general substrate transporter like domains"/>
    <property type="match status" value="2"/>
</dbReference>
<feature type="transmembrane region" description="Helical" evidence="6">
    <location>
        <begin position="362"/>
        <end position="382"/>
    </location>
</feature>
<keyword evidence="9" id="KW-1185">Reference proteome</keyword>
<feature type="transmembrane region" description="Helical" evidence="6">
    <location>
        <begin position="12"/>
        <end position="31"/>
    </location>
</feature>